<feature type="region of interest" description="Disordered" evidence="1">
    <location>
        <begin position="245"/>
        <end position="277"/>
    </location>
</feature>
<keyword evidence="3" id="KW-1185">Reference proteome</keyword>
<protein>
    <recommendedName>
        <fullName evidence="4">PH domain-containing protein</fullName>
    </recommendedName>
</protein>
<feature type="compositionally biased region" description="Polar residues" evidence="1">
    <location>
        <begin position="104"/>
        <end position="113"/>
    </location>
</feature>
<evidence type="ECO:0008006" key="4">
    <source>
        <dbReference type="Google" id="ProtNLM"/>
    </source>
</evidence>
<organism evidence="2 3">
    <name type="scientific">Protopolystoma xenopodis</name>
    <dbReference type="NCBI Taxonomy" id="117903"/>
    <lineage>
        <taxon>Eukaryota</taxon>
        <taxon>Metazoa</taxon>
        <taxon>Spiralia</taxon>
        <taxon>Lophotrochozoa</taxon>
        <taxon>Platyhelminthes</taxon>
        <taxon>Monogenea</taxon>
        <taxon>Polyopisthocotylea</taxon>
        <taxon>Polystomatidea</taxon>
        <taxon>Polystomatidae</taxon>
        <taxon>Protopolystoma</taxon>
    </lineage>
</organism>
<dbReference type="AlphaFoldDB" id="A0A3S5CDD4"/>
<dbReference type="EMBL" id="CAAALY010012953">
    <property type="protein sequence ID" value="VEL11819.1"/>
    <property type="molecule type" value="Genomic_DNA"/>
</dbReference>
<name>A0A3S5CDD4_9PLAT</name>
<proteinExistence type="predicted"/>
<feature type="region of interest" description="Disordered" evidence="1">
    <location>
        <begin position="43"/>
        <end position="62"/>
    </location>
</feature>
<evidence type="ECO:0000313" key="3">
    <source>
        <dbReference type="Proteomes" id="UP000784294"/>
    </source>
</evidence>
<reference evidence="2" key="1">
    <citation type="submission" date="2018-11" db="EMBL/GenBank/DDBJ databases">
        <authorList>
            <consortium name="Pathogen Informatics"/>
        </authorList>
    </citation>
    <scope>NUCLEOTIDE SEQUENCE</scope>
</reference>
<gene>
    <name evidence="2" type="ORF">PXEA_LOCUS5259</name>
</gene>
<dbReference type="Proteomes" id="UP000784294">
    <property type="component" value="Unassembled WGS sequence"/>
</dbReference>
<evidence type="ECO:0000313" key="2">
    <source>
        <dbReference type="EMBL" id="VEL11819.1"/>
    </source>
</evidence>
<feature type="compositionally biased region" description="Basic and acidic residues" evidence="1">
    <location>
        <begin position="177"/>
        <end position="194"/>
    </location>
</feature>
<comment type="caution">
    <text evidence="2">The sequence shown here is derived from an EMBL/GenBank/DDBJ whole genome shotgun (WGS) entry which is preliminary data.</text>
</comment>
<feature type="region of interest" description="Disordered" evidence="1">
    <location>
        <begin position="83"/>
        <end position="207"/>
    </location>
</feature>
<feature type="compositionally biased region" description="Polar residues" evidence="1">
    <location>
        <begin position="47"/>
        <end position="62"/>
    </location>
</feature>
<feature type="compositionally biased region" description="Low complexity" evidence="1">
    <location>
        <begin position="89"/>
        <end position="101"/>
    </location>
</feature>
<evidence type="ECO:0000256" key="1">
    <source>
        <dbReference type="SAM" id="MobiDB-lite"/>
    </source>
</evidence>
<sequence>MNSMRESTLTNKVLSGLLETRVLLTRSTCAGYLWKLSRPHSNRRTPIFSSDSRPSSVQNASSGNSAGLSLVACVSPTWFFQSAPPPSPTTSSSPSLHSPASKAGRQTQKQAGETGNAAMLTHMSIGPPTPVSLSIRKTRKGTREDVKARRLHVGVSTQVNAASTCDEKPSLHTPLGEPRDDESVGGKPLDRDLEPAASAQSYSTEAEHSICSGEVTNEAVDLVCEARNKGQTVGQTRSGAEIGMTIAEAAPPTPTETGTSRPRSKESPGSGGGGGGGVDGDILRWHVWRRRWFCFDRQRRLLVYYYRHGDTKIRGRQSCCMLDALSVLALRGLWKSPDRPSWFRRYC</sequence>
<accession>A0A3S5CDD4</accession>
<dbReference type="SUPFAM" id="SSF50729">
    <property type="entry name" value="PH domain-like"/>
    <property type="match status" value="1"/>
</dbReference>